<keyword evidence="2" id="KW-0808">Transferase</keyword>
<reference evidence="3" key="1">
    <citation type="submission" date="2016-11" db="EMBL/GenBank/DDBJ databases">
        <authorList>
            <person name="Varghese N."/>
            <person name="Submissions S."/>
        </authorList>
    </citation>
    <scope>NUCLEOTIDE SEQUENCE [LARGE SCALE GENOMIC DNA]</scope>
    <source>
        <strain evidence="3">DSM 22623</strain>
    </source>
</reference>
<dbReference type="STRING" id="570521.SAMN04488508_106233"/>
<dbReference type="EMBL" id="FQYP01000006">
    <property type="protein sequence ID" value="SHJ20399.1"/>
    <property type="molecule type" value="Genomic_DNA"/>
</dbReference>
<organism evidence="2 3">
    <name type="scientific">Aquimarina spongiae</name>
    <dbReference type="NCBI Taxonomy" id="570521"/>
    <lineage>
        <taxon>Bacteria</taxon>
        <taxon>Pseudomonadati</taxon>
        <taxon>Bacteroidota</taxon>
        <taxon>Flavobacteriia</taxon>
        <taxon>Flavobacteriales</taxon>
        <taxon>Flavobacteriaceae</taxon>
        <taxon>Aquimarina</taxon>
    </lineage>
</organism>
<accession>A0A1M6HE23</accession>
<evidence type="ECO:0000313" key="2">
    <source>
        <dbReference type="EMBL" id="SHJ20399.1"/>
    </source>
</evidence>
<dbReference type="Pfam" id="PF00583">
    <property type="entry name" value="Acetyltransf_1"/>
    <property type="match status" value="1"/>
</dbReference>
<evidence type="ECO:0000313" key="3">
    <source>
        <dbReference type="Proteomes" id="UP000184432"/>
    </source>
</evidence>
<proteinExistence type="predicted"/>
<feature type="domain" description="N-acetyltransferase" evidence="1">
    <location>
        <begin position="1"/>
        <end position="147"/>
    </location>
</feature>
<sequence>MKYLIYKGGRHPEIIQLFSDTFPFEEYQKEGSLIGKLAKDLLDRTSESDLKVFLCTHRKSIIGCVMFSKLRFQESNADVWLLSPIAVKKSWRNKRIGSNLLNYAHSFLRNSGAQIIVAYSEIGFYPKVGYMNLSVETIQIPLKVTCPNCWVAISLKDSKIIPITGKSYCVEAINDPRYW</sequence>
<evidence type="ECO:0000259" key="1">
    <source>
        <dbReference type="PROSITE" id="PS51186"/>
    </source>
</evidence>
<dbReference type="PROSITE" id="PS51186">
    <property type="entry name" value="GNAT"/>
    <property type="match status" value="1"/>
</dbReference>
<gene>
    <name evidence="2" type="ORF">SAMN04488508_106233</name>
</gene>
<keyword evidence="3" id="KW-1185">Reference proteome</keyword>
<dbReference type="GO" id="GO:0016747">
    <property type="term" value="F:acyltransferase activity, transferring groups other than amino-acyl groups"/>
    <property type="evidence" value="ECO:0007669"/>
    <property type="project" value="InterPro"/>
</dbReference>
<dbReference type="InterPro" id="IPR016181">
    <property type="entry name" value="Acyl_CoA_acyltransferase"/>
</dbReference>
<dbReference type="AlphaFoldDB" id="A0A1M6HE23"/>
<protein>
    <submittedName>
        <fullName evidence="2">Acetyltransferase (GNAT) domain-containing protein</fullName>
    </submittedName>
</protein>
<dbReference type="CDD" id="cd04301">
    <property type="entry name" value="NAT_SF"/>
    <property type="match status" value="1"/>
</dbReference>
<dbReference type="SUPFAM" id="SSF55729">
    <property type="entry name" value="Acyl-CoA N-acyltransferases (Nat)"/>
    <property type="match status" value="1"/>
</dbReference>
<dbReference type="RefSeq" id="WP_073317129.1">
    <property type="nucleotide sequence ID" value="NZ_FQYP01000006.1"/>
</dbReference>
<dbReference type="InterPro" id="IPR000182">
    <property type="entry name" value="GNAT_dom"/>
</dbReference>
<name>A0A1M6HE23_9FLAO</name>
<dbReference type="Gene3D" id="3.40.630.30">
    <property type="match status" value="1"/>
</dbReference>
<dbReference type="Proteomes" id="UP000184432">
    <property type="component" value="Unassembled WGS sequence"/>
</dbReference>